<evidence type="ECO:0000313" key="2">
    <source>
        <dbReference type="Proteomes" id="UP000024635"/>
    </source>
</evidence>
<dbReference type="EMBL" id="JARK01001462">
    <property type="protein sequence ID" value="EYB98923.1"/>
    <property type="molecule type" value="Genomic_DNA"/>
</dbReference>
<keyword evidence="2" id="KW-1185">Reference proteome</keyword>
<dbReference type="OrthoDB" id="1910803at2759"/>
<protein>
    <submittedName>
        <fullName evidence="1">Uncharacterized protein</fullName>
    </submittedName>
</protein>
<gene>
    <name evidence="1" type="primary">Acey_s0126.g1306</name>
    <name evidence="1" type="ORF">Y032_0126g1306</name>
</gene>
<evidence type="ECO:0000313" key="1">
    <source>
        <dbReference type="EMBL" id="EYB98923.1"/>
    </source>
</evidence>
<dbReference type="Proteomes" id="UP000024635">
    <property type="component" value="Unassembled WGS sequence"/>
</dbReference>
<organism evidence="1 2">
    <name type="scientific">Ancylostoma ceylanicum</name>
    <dbReference type="NCBI Taxonomy" id="53326"/>
    <lineage>
        <taxon>Eukaryota</taxon>
        <taxon>Metazoa</taxon>
        <taxon>Ecdysozoa</taxon>
        <taxon>Nematoda</taxon>
        <taxon>Chromadorea</taxon>
        <taxon>Rhabditida</taxon>
        <taxon>Rhabditina</taxon>
        <taxon>Rhabditomorpha</taxon>
        <taxon>Strongyloidea</taxon>
        <taxon>Ancylostomatidae</taxon>
        <taxon>Ancylostomatinae</taxon>
        <taxon>Ancylostoma</taxon>
    </lineage>
</organism>
<accession>A0A016T7H2</accession>
<proteinExistence type="predicted"/>
<name>A0A016T7H2_9BILA</name>
<comment type="caution">
    <text evidence="1">The sequence shown here is derived from an EMBL/GenBank/DDBJ whole genome shotgun (WGS) entry which is preliminary data.</text>
</comment>
<dbReference type="AlphaFoldDB" id="A0A016T7H2"/>
<sequence>MSYYVQTELYDFEKKVRQFFRTTLIPAMTYAAETCASGLPVPLATTMNLLSESTFQQLVICCLIGCTKGDT</sequence>
<reference evidence="2" key="1">
    <citation type="journal article" date="2015" name="Nat. Genet.">
        <title>The genome and transcriptome of the zoonotic hookworm Ancylostoma ceylanicum identify infection-specific gene families.</title>
        <authorList>
            <person name="Schwarz E.M."/>
            <person name="Hu Y."/>
            <person name="Antoshechkin I."/>
            <person name="Miller M.M."/>
            <person name="Sternberg P.W."/>
            <person name="Aroian R.V."/>
        </authorList>
    </citation>
    <scope>NUCLEOTIDE SEQUENCE</scope>
    <source>
        <strain evidence="2">HY135</strain>
    </source>
</reference>